<name>A0A5A9YXA7_9ACTN</name>
<feature type="domain" description="AMP-dependent synthetase/ligase" evidence="5">
    <location>
        <begin position="5"/>
        <end position="228"/>
    </location>
</feature>
<dbReference type="FunFam" id="2.30.38.10:FF:000001">
    <property type="entry name" value="Non-ribosomal peptide synthetase PvdI"/>
    <property type="match status" value="1"/>
</dbReference>
<feature type="domain" description="AMP-binding enzyme C-terminal" evidence="6">
    <location>
        <begin position="286"/>
        <end position="356"/>
    </location>
</feature>
<evidence type="ECO:0000256" key="3">
    <source>
        <dbReference type="ARBA" id="ARBA00022553"/>
    </source>
</evidence>
<dbReference type="Gene3D" id="3.40.50.12780">
    <property type="entry name" value="N-terminal domain of ligase-like"/>
    <property type="match status" value="1"/>
</dbReference>
<dbReference type="GO" id="GO:0044550">
    <property type="term" value="P:secondary metabolite biosynthetic process"/>
    <property type="evidence" value="ECO:0007669"/>
    <property type="project" value="TreeGrafter"/>
</dbReference>
<keyword evidence="8" id="KW-1185">Reference proteome</keyword>
<keyword evidence="3" id="KW-0597">Phosphoprotein</keyword>
<dbReference type="GO" id="GO:0031177">
    <property type="term" value="F:phosphopantetheine binding"/>
    <property type="evidence" value="ECO:0007669"/>
    <property type="project" value="TreeGrafter"/>
</dbReference>
<dbReference type="EMBL" id="VDFC01000233">
    <property type="protein sequence ID" value="KAA0909486.1"/>
    <property type="molecule type" value="Genomic_DNA"/>
</dbReference>
<dbReference type="Pfam" id="PF00501">
    <property type="entry name" value="AMP-binding"/>
    <property type="match status" value="1"/>
</dbReference>
<dbReference type="Gene3D" id="3.30.300.30">
    <property type="match status" value="1"/>
</dbReference>
<dbReference type="GO" id="GO:0016874">
    <property type="term" value="F:ligase activity"/>
    <property type="evidence" value="ECO:0007669"/>
    <property type="project" value="UniProtKB-KW"/>
</dbReference>
<dbReference type="NCBIfam" id="TIGR01733">
    <property type="entry name" value="AA-adenyl-dom"/>
    <property type="match status" value="1"/>
</dbReference>
<comment type="pathway">
    <text evidence="1">Siderophore biosynthesis.</text>
</comment>
<feature type="non-terminal residue" evidence="7">
    <location>
        <position position="366"/>
    </location>
</feature>
<dbReference type="GO" id="GO:0005737">
    <property type="term" value="C:cytoplasm"/>
    <property type="evidence" value="ECO:0007669"/>
    <property type="project" value="TreeGrafter"/>
</dbReference>
<gene>
    <name evidence="7" type="ORF">FGF04_39395</name>
</gene>
<dbReference type="InterPro" id="IPR045851">
    <property type="entry name" value="AMP-bd_C_sf"/>
</dbReference>
<dbReference type="InterPro" id="IPR042099">
    <property type="entry name" value="ANL_N_sf"/>
</dbReference>
<sequence>PVHDPAPAAGPDHLCYIIHTSGSTGAPKPIALHHRGVVNNITDLNSRFHAGPHDAVLSLSSPSFDMSVYEYLGITAAGGTVVIPSAHRTKDPAHWSDLLTEHRVSVWNSAPALLDLLVDHLEQSGAEPLPHMRAAMLGGDWIPVPLPARARAVAPAMRLFTLGGATEASIHSTLYEVVHDDPRWTSIPYGRPMANQRTYILDDAFQPVPPGVPGELYLAGTGLARGYLDQPERTAERFLQWSHGEVSERLYRTGDLARFGEDGLIELLGRKDFQVKLNGLRVELGEIEAVLRSHPAVQHSAVVAHRNQLVAYVVVQDPAGADTDALRALTAEHLPPYMVPEVIVPLERLPLTPNGKVDRTSLPEPR</sequence>
<evidence type="ECO:0000259" key="5">
    <source>
        <dbReference type="Pfam" id="PF00501"/>
    </source>
</evidence>
<dbReference type="AlphaFoldDB" id="A0A5A9YXA7"/>
<dbReference type="PROSITE" id="PS00455">
    <property type="entry name" value="AMP_BINDING"/>
    <property type="match status" value="1"/>
</dbReference>
<protein>
    <submittedName>
        <fullName evidence="7">Amino acid adenylation domain-containing protein</fullName>
    </submittedName>
</protein>
<feature type="non-terminal residue" evidence="7">
    <location>
        <position position="1"/>
    </location>
</feature>
<comment type="caution">
    <text evidence="7">The sequence shown here is derived from an EMBL/GenBank/DDBJ whole genome shotgun (WGS) entry which is preliminary data.</text>
</comment>
<evidence type="ECO:0000259" key="6">
    <source>
        <dbReference type="Pfam" id="PF13193"/>
    </source>
</evidence>
<dbReference type="SUPFAM" id="SSF56801">
    <property type="entry name" value="Acetyl-CoA synthetase-like"/>
    <property type="match status" value="1"/>
</dbReference>
<keyword evidence="2" id="KW-0596">Phosphopantetheine</keyword>
<evidence type="ECO:0000256" key="2">
    <source>
        <dbReference type="ARBA" id="ARBA00022450"/>
    </source>
</evidence>
<evidence type="ECO:0000256" key="1">
    <source>
        <dbReference type="ARBA" id="ARBA00004924"/>
    </source>
</evidence>
<dbReference type="InterPro" id="IPR010071">
    <property type="entry name" value="AA_adenyl_dom"/>
</dbReference>
<dbReference type="PANTHER" id="PTHR45527">
    <property type="entry name" value="NONRIBOSOMAL PEPTIDE SYNTHETASE"/>
    <property type="match status" value="1"/>
</dbReference>
<accession>A0A5A9YXA7</accession>
<proteinExistence type="predicted"/>
<dbReference type="InterPro" id="IPR000873">
    <property type="entry name" value="AMP-dep_synth/lig_dom"/>
</dbReference>
<dbReference type="InterPro" id="IPR020845">
    <property type="entry name" value="AMP-binding_CS"/>
</dbReference>
<keyword evidence="4" id="KW-0436">Ligase</keyword>
<dbReference type="PANTHER" id="PTHR45527:SF10">
    <property type="entry name" value="PYOCHELIN SYNTHASE PCHF"/>
    <property type="match status" value="1"/>
</dbReference>
<dbReference type="Pfam" id="PF13193">
    <property type="entry name" value="AMP-binding_C"/>
    <property type="match status" value="1"/>
</dbReference>
<dbReference type="RefSeq" id="WP_149516192.1">
    <property type="nucleotide sequence ID" value="NZ_VDFC01000233.1"/>
</dbReference>
<dbReference type="Proteomes" id="UP000324965">
    <property type="component" value="Unassembled WGS sequence"/>
</dbReference>
<dbReference type="InterPro" id="IPR025110">
    <property type="entry name" value="AMP-bd_C"/>
</dbReference>
<evidence type="ECO:0000313" key="7">
    <source>
        <dbReference type="EMBL" id="KAA0909486.1"/>
    </source>
</evidence>
<evidence type="ECO:0000313" key="8">
    <source>
        <dbReference type="Proteomes" id="UP000324965"/>
    </source>
</evidence>
<organism evidence="7 8">
    <name type="scientific">Streptomyces apricus</name>
    <dbReference type="NCBI Taxonomy" id="1828112"/>
    <lineage>
        <taxon>Bacteria</taxon>
        <taxon>Bacillati</taxon>
        <taxon>Actinomycetota</taxon>
        <taxon>Actinomycetes</taxon>
        <taxon>Kitasatosporales</taxon>
        <taxon>Streptomycetaceae</taxon>
        <taxon>Streptomyces</taxon>
    </lineage>
</organism>
<reference evidence="7 8" key="1">
    <citation type="submission" date="2019-05" db="EMBL/GenBank/DDBJ databases">
        <authorList>
            <person name="Hariharan J."/>
            <person name="Choudoir M.J."/>
            <person name="Diebold P."/>
            <person name="Panke-Buisse K."/>
            <person name="Buckley D.H."/>
        </authorList>
    </citation>
    <scope>NUCLEOTIDE SEQUENCE [LARGE SCALE GENOMIC DNA]</scope>
    <source>
        <strain evidence="7 8">SUN51</strain>
    </source>
</reference>
<dbReference type="OrthoDB" id="2472181at2"/>
<dbReference type="GO" id="GO:0043041">
    <property type="term" value="P:amino acid activation for nonribosomal peptide biosynthetic process"/>
    <property type="evidence" value="ECO:0007669"/>
    <property type="project" value="TreeGrafter"/>
</dbReference>
<evidence type="ECO:0000256" key="4">
    <source>
        <dbReference type="ARBA" id="ARBA00022598"/>
    </source>
</evidence>